<dbReference type="Proteomes" id="UP000678393">
    <property type="component" value="Unassembled WGS sequence"/>
</dbReference>
<gene>
    <name evidence="2" type="ORF">CUNI_LOCUS20244</name>
</gene>
<accession>A0A8S4A6Q3</accession>
<feature type="signal peptide" evidence="1">
    <location>
        <begin position="1"/>
        <end position="23"/>
    </location>
</feature>
<name>A0A8S4A6Q3_9EUPU</name>
<keyword evidence="1" id="KW-0732">Signal</keyword>
<protein>
    <submittedName>
        <fullName evidence="2">Uncharacterized protein</fullName>
    </submittedName>
</protein>
<dbReference type="AlphaFoldDB" id="A0A8S4A6Q3"/>
<feature type="chain" id="PRO_5035838329" evidence="1">
    <location>
        <begin position="24"/>
        <end position="55"/>
    </location>
</feature>
<keyword evidence="3" id="KW-1185">Reference proteome</keyword>
<dbReference type="OrthoDB" id="6156490at2759"/>
<proteinExistence type="predicted"/>
<evidence type="ECO:0000313" key="2">
    <source>
        <dbReference type="EMBL" id="CAG5134686.1"/>
    </source>
</evidence>
<dbReference type="EMBL" id="CAJHNH020007490">
    <property type="protein sequence ID" value="CAG5134686.1"/>
    <property type="molecule type" value="Genomic_DNA"/>
</dbReference>
<feature type="non-terminal residue" evidence="2">
    <location>
        <position position="1"/>
    </location>
</feature>
<comment type="caution">
    <text evidence="2">The sequence shown here is derived from an EMBL/GenBank/DDBJ whole genome shotgun (WGS) entry which is preliminary data.</text>
</comment>
<reference evidence="2" key="1">
    <citation type="submission" date="2021-04" db="EMBL/GenBank/DDBJ databases">
        <authorList>
            <consortium name="Molecular Ecology Group"/>
        </authorList>
    </citation>
    <scope>NUCLEOTIDE SEQUENCE</scope>
</reference>
<organism evidence="2 3">
    <name type="scientific">Candidula unifasciata</name>
    <dbReference type="NCBI Taxonomy" id="100452"/>
    <lineage>
        <taxon>Eukaryota</taxon>
        <taxon>Metazoa</taxon>
        <taxon>Spiralia</taxon>
        <taxon>Lophotrochozoa</taxon>
        <taxon>Mollusca</taxon>
        <taxon>Gastropoda</taxon>
        <taxon>Heterobranchia</taxon>
        <taxon>Euthyneura</taxon>
        <taxon>Panpulmonata</taxon>
        <taxon>Eupulmonata</taxon>
        <taxon>Stylommatophora</taxon>
        <taxon>Helicina</taxon>
        <taxon>Helicoidea</taxon>
        <taxon>Geomitridae</taxon>
        <taxon>Candidula</taxon>
    </lineage>
</organism>
<evidence type="ECO:0000313" key="3">
    <source>
        <dbReference type="Proteomes" id="UP000678393"/>
    </source>
</evidence>
<sequence length="55" mass="6083">CSILFAFASIVAALLITTSHVTAQRNIKDYVGQQPLLFGRRGVNPNMNSLFFGKR</sequence>
<evidence type="ECO:0000256" key="1">
    <source>
        <dbReference type="SAM" id="SignalP"/>
    </source>
</evidence>